<evidence type="ECO:0000313" key="3">
    <source>
        <dbReference type="Proteomes" id="UP000054007"/>
    </source>
</evidence>
<evidence type="ECO:0000256" key="1">
    <source>
        <dbReference type="SAM" id="MobiDB-lite"/>
    </source>
</evidence>
<accession>A0A0D7BMC5</accession>
<dbReference type="Proteomes" id="UP000054007">
    <property type="component" value="Unassembled WGS sequence"/>
</dbReference>
<feature type="compositionally biased region" description="Polar residues" evidence="1">
    <location>
        <begin position="34"/>
        <end position="58"/>
    </location>
</feature>
<dbReference type="EMBL" id="KN880456">
    <property type="protein sequence ID" value="KIY71304.1"/>
    <property type="molecule type" value="Genomic_DNA"/>
</dbReference>
<evidence type="ECO:0000313" key="2">
    <source>
        <dbReference type="EMBL" id="KIY71304.1"/>
    </source>
</evidence>
<gene>
    <name evidence="2" type="ORF">CYLTODRAFT_418990</name>
</gene>
<keyword evidence="3" id="KW-1185">Reference proteome</keyword>
<feature type="region of interest" description="Disordered" evidence="1">
    <location>
        <begin position="34"/>
        <end position="63"/>
    </location>
</feature>
<name>A0A0D7BMC5_9AGAR</name>
<dbReference type="AlphaFoldDB" id="A0A0D7BMC5"/>
<protein>
    <submittedName>
        <fullName evidence="2">Uncharacterized protein</fullName>
    </submittedName>
</protein>
<proteinExistence type="predicted"/>
<sequence>MLPTAQLAAPAVRGMIGRTAPRVAIQRSNHTFVSPTSPLKAQAPASTTVSSSSQQIPPMSNPAAVDFESEQVTNMVEQMMKMRPGQSGRRL</sequence>
<reference evidence="2 3" key="1">
    <citation type="journal article" date="2015" name="Fungal Genet. Biol.">
        <title>Evolution of novel wood decay mechanisms in Agaricales revealed by the genome sequences of Fistulina hepatica and Cylindrobasidium torrendii.</title>
        <authorList>
            <person name="Floudas D."/>
            <person name="Held B.W."/>
            <person name="Riley R."/>
            <person name="Nagy L.G."/>
            <person name="Koehler G."/>
            <person name="Ransdell A.S."/>
            <person name="Younus H."/>
            <person name="Chow J."/>
            <person name="Chiniquy J."/>
            <person name="Lipzen A."/>
            <person name="Tritt A."/>
            <person name="Sun H."/>
            <person name="Haridas S."/>
            <person name="LaButti K."/>
            <person name="Ohm R.A."/>
            <person name="Kues U."/>
            <person name="Blanchette R.A."/>
            <person name="Grigoriev I.V."/>
            <person name="Minto R.E."/>
            <person name="Hibbett D.S."/>
        </authorList>
    </citation>
    <scope>NUCLEOTIDE SEQUENCE [LARGE SCALE GENOMIC DNA]</scope>
    <source>
        <strain evidence="2 3">FP15055 ss-10</strain>
    </source>
</reference>
<organism evidence="2 3">
    <name type="scientific">Cylindrobasidium torrendii FP15055 ss-10</name>
    <dbReference type="NCBI Taxonomy" id="1314674"/>
    <lineage>
        <taxon>Eukaryota</taxon>
        <taxon>Fungi</taxon>
        <taxon>Dikarya</taxon>
        <taxon>Basidiomycota</taxon>
        <taxon>Agaricomycotina</taxon>
        <taxon>Agaricomycetes</taxon>
        <taxon>Agaricomycetidae</taxon>
        <taxon>Agaricales</taxon>
        <taxon>Marasmiineae</taxon>
        <taxon>Physalacriaceae</taxon>
        <taxon>Cylindrobasidium</taxon>
    </lineage>
</organism>